<dbReference type="Gene3D" id="3.20.20.120">
    <property type="entry name" value="Enolase-like C-terminal domain"/>
    <property type="match status" value="1"/>
</dbReference>
<feature type="non-terminal residue" evidence="4">
    <location>
        <position position="195"/>
    </location>
</feature>
<reference evidence="4" key="1">
    <citation type="submission" date="2018-05" db="EMBL/GenBank/DDBJ databases">
        <authorList>
            <person name="Lanie J.A."/>
            <person name="Ng W.-L."/>
            <person name="Kazmierczak K.M."/>
            <person name="Andrzejewski T.M."/>
            <person name="Davidsen T.M."/>
            <person name="Wayne K.J."/>
            <person name="Tettelin H."/>
            <person name="Glass J.I."/>
            <person name="Rusch D."/>
            <person name="Podicherti R."/>
            <person name="Tsui H.-C.T."/>
            <person name="Winkler M.E."/>
        </authorList>
    </citation>
    <scope>NUCLEOTIDE SEQUENCE</scope>
</reference>
<dbReference type="EMBL" id="UINC01042358">
    <property type="protein sequence ID" value="SVB44882.1"/>
    <property type="molecule type" value="Genomic_DNA"/>
</dbReference>
<evidence type="ECO:0000259" key="3">
    <source>
        <dbReference type="Pfam" id="PF02746"/>
    </source>
</evidence>
<name>A0A382E3C9_9ZZZZ</name>
<evidence type="ECO:0000256" key="2">
    <source>
        <dbReference type="ARBA" id="ARBA00022723"/>
    </source>
</evidence>
<dbReference type="InterPro" id="IPR029017">
    <property type="entry name" value="Enolase-like_N"/>
</dbReference>
<evidence type="ECO:0000313" key="4">
    <source>
        <dbReference type="EMBL" id="SVB44882.1"/>
    </source>
</evidence>
<dbReference type="AlphaFoldDB" id="A0A382E3C9"/>
<dbReference type="InterPro" id="IPR036849">
    <property type="entry name" value="Enolase-like_C_sf"/>
</dbReference>
<dbReference type="PANTHER" id="PTHR48080">
    <property type="entry name" value="D-GALACTONATE DEHYDRATASE-RELATED"/>
    <property type="match status" value="1"/>
</dbReference>
<sequence>MPTVDVREESFPIAGSFTISRGTKTVTHVLVVELGDGDAAGRGECVPYARYGESMASVRAQVDGLAGCLREGTTRTEVASLLPAGAARNAIDCALWDLQAKRLGTTVHELAGCAAPRPVVTAFTLSLDRPAAMGEVARRQAARPLLKLKLAGDDDDMARVAAVRAGAPHARLIVDANEGGSAATVGQMVDRLADL</sequence>
<dbReference type="Gene3D" id="3.30.390.10">
    <property type="entry name" value="Enolase-like, N-terminal domain"/>
    <property type="match status" value="1"/>
</dbReference>
<proteinExistence type="inferred from homology"/>
<dbReference type="SUPFAM" id="SSF51604">
    <property type="entry name" value="Enolase C-terminal domain-like"/>
    <property type="match status" value="1"/>
</dbReference>
<dbReference type="PANTHER" id="PTHR48080:SF3">
    <property type="entry name" value="ENOLASE SUPERFAMILY MEMBER DDB_G0284701"/>
    <property type="match status" value="1"/>
</dbReference>
<organism evidence="4">
    <name type="scientific">marine metagenome</name>
    <dbReference type="NCBI Taxonomy" id="408172"/>
    <lineage>
        <taxon>unclassified sequences</taxon>
        <taxon>metagenomes</taxon>
        <taxon>ecological metagenomes</taxon>
    </lineage>
</organism>
<comment type="similarity">
    <text evidence="1">Belongs to the mandelate racemase/muconate lactonizing enzyme family.</text>
</comment>
<feature type="domain" description="Mandelate racemase/muconate lactonizing enzyme N-terminal" evidence="3">
    <location>
        <begin position="3"/>
        <end position="112"/>
    </location>
</feature>
<dbReference type="InterPro" id="IPR034593">
    <property type="entry name" value="DgoD-like"/>
</dbReference>
<keyword evidence="2" id="KW-0479">Metal-binding</keyword>
<gene>
    <name evidence="4" type="ORF">METZ01_LOCUS197736</name>
</gene>
<protein>
    <recommendedName>
        <fullName evidence="3">Mandelate racemase/muconate lactonizing enzyme N-terminal domain-containing protein</fullName>
    </recommendedName>
</protein>
<accession>A0A382E3C9</accession>
<dbReference type="Pfam" id="PF02746">
    <property type="entry name" value="MR_MLE_N"/>
    <property type="match status" value="1"/>
</dbReference>
<evidence type="ECO:0000256" key="1">
    <source>
        <dbReference type="ARBA" id="ARBA00008031"/>
    </source>
</evidence>
<dbReference type="SUPFAM" id="SSF54826">
    <property type="entry name" value="Enolase N-terminal domain-like"/>
    <property type="match status" value="1"/>
</dbReference>
<dbReference type="GO" id="GO:0046872">
    <property type="term" value="F:metal ion binding"/>
    <property type="evidence" value="ECO:0007669"/>
    <property type="project" value="UniProtKB-KW"/>
</dbReference>
<dbReference type="InterPro" id="IPR013341">
    <property type="entry name" value="Mandelate_racemase_N_dom"/>
</dbReference>